<organism evidence="9 10">
    <name type="scientific">Leucobacter tardus</name>
    <dbReference type="NCBI Taxonomy" id="501483"/>
    <lineage>
        <taxon>Bacteria</taxon>
        <taxon>Bacillati</taxon>
        <taxon>Actinomycetota</taxon>
        <taxon>Actinomycetes</taxon>
        <taxon>Micrococcales</taxon>
        <taxon>Microbacteriaceae</taxon>
        <taxon>Leucobacter</taxon>
    </lineage>
</organism>
<feature type="transmembrane region" description="Helical" evidence="8">
    <location>
        <begin position="120"/>
        <end position="140"/>
    </location>
</feature>
<keyword evidence="5 8" id="KW-0812">Transmembrane</keyword>
<keyword evidence="4" id="KW-1003">Cell membrane</keyword>
<dbReference type="PANTHER" id="PTHR30472:SF24">
    <property type="entry name" value="FERRIC ENTEROBACTIN TRANSPORT SYSTEM PERMEASE PROTEIN FEPG"/>
    <property type="match status" value="1"/>
</dbReference>
<feature type="transmembrane region" description="Helical" evidence="8">
    <location>
        <begin position="146"/>
        <end position="165"/>
    </location>
</feature>
<evidence type="ECO:0000256" key="4">
    <source>
        <dbReference type="ARBA" id="ARBA00022475"/>
    </source>
</evidence>
<sequence>MSGLPVPHLGHGLDVGYRRCTVRVGRAVWSWRLRSVVCGVALVILIAAVAVCSLGFGTYPVAPGTVIEVLRGGGDAMDRTVVWDWRLPRAIAAISMGALLAIAGALFQTATRNPLASPDVLGLSNGAFSGMLLTLALVSASWQARTLGALAGGALTAALIWVLSVRGGIQGFRLIIVGIGVSAMFASLNTWLLLQVELETAMFASAWGAGSLNGVTAGPLAGALVCAAPFVVGAAILAPRLRQLDLGDDVAAATGVRAHVVRTLALLCGVALVSAATTVVGPVAFIALAAPQIARRCAATPHLSLALSALTGAVLLAASDLVAQHVLPASLPVGVVTVSVGGTYLVLMIILEIRRRV</sequence>
<dbReference type="PANTHER" id="PTHR30472">
    <property type="entry name" value="FERRIC ENTEROBACTIN TRANSPORT SYSTEM PERMEASE PROTEIN"/>
    <property type="match status" value="1"/>
</dbReference>
<dbReference type="GO" id="GO:0033214">
    <property type="term" value="P:siderophore-iron import into cell"/>
    <property type="evidence" value="ECO:0007669"/>
    <property type="project" value="TreeGrafter"/>
</dbReference>
<evidence type="ECO:0000256" key="8">
    <source>
        <dbReference type="SAM" id="Phobius"/>
    </source>
</evidence>
<dbReference type="Pfam" id="PF01032">
    <property type="entry name" value="FecCD"/>
    <property type="match status" value="1"/>
</dbReference>
<comment type="similarity">
    <text evidence="2">Belongs to the binding-protein-dependent transport system permease family. FecCD subfamily.</text>
</comment>
<reference evidence="9" key="1">
    <citation type="submission" date="2021-03" db="EMBL/GenBank/DDBJ databases">
        <title>Leucobacter chromiisoli sp. nov., isolated from chromium-containing soil of chemical plant.</title>
        <authorList>
            <person name="Xu Z."/>
        </authorList>
    </citation>
    <scope>NUCLEOTIDE SEQUENCE</scope>
    <source>
        <strain evidence="9">K 70/01</strain>
    </source>
</reference>
<comment type="caution">
    <text evidence="9">The sequence shown here is derived from an EMBL/GenBank/DDBJ whole genome shotgun (WGS) entry which is preliminary data.</text>
</comment>
<dbReference type="SUPFAM" id="SSF81345">
    <property type="entry name" value="ABC transporter involved in vitamin B12 uptake, BtuC"/>
    <property type="match status" value="1"/>
</dbReference>
<dbReference type="CDD" id="cd06550">
    <property type="entry name" value="TM_ABC_iron-siderophores_like"/>
    <property type="match status" value="1"/>
</dbReference>
<gene>
    <name evidence="9" type="ORF">J4H85_09410</name>
</gene>
<feature type="transmembrane region" description="Helical" evidence="8">
    <location>
        <begin position="264"/>
        <end position="290"/>
    </location>
</feature>
<dbReference type="AlphaFoldDB" id="A0A939TKF5"/>
<protein>
    <submittedName>
        <fullName evidence="9">Iron chelate uptake ABC transporter family permease subunit</fullName>
    </submittedName>
</protein>
<dbReference type="RefSeq" id="WP_208239026.1">
    <property type="nucleotide sequence ID" value="NZ_BAAAQU010000002.1"/>
</dbReference>
<feature type="transmembrane region" description="Helical" evidence="8">
    <location>
        <begin position="87"/>
        <end position="108"/>
    </location>
</feature>
<feature type="transmembrane region" description="Helical" evidence="8">
    <location>
        <begin position="172"/>
        <end position="194"/>
    </location>
</feature>
<dbReference type="InterPro" id="IPR000522">
    <property type="entry name" value="ABC_transptr_permease_BtuC"/>
</dbReference>
<dbReference type="GO" id="GO:0022857">
    <property type="term" value="F:transmembrane transporter activity"/>
    <property type="evidence" value="ECO:0007669"/>
    <property type="project" value="InterPro"/>
</dbReference>
<comment type="subcellular location">
    <subcellularLocation>
        <location evidence="1">Cell membrane</location>
        <topology evidence="1">Multi-pass membrane protein</topology>
    </subcellularLocation>
</comment>
<evidence type="ECO:0000313" key="9">
    <source>
        <dbReference type="EMBL" id="MBO2990206.1"/>
    </source>
</evidence>
<keyword evidence="7 8" id="KW-0472">Membrane</keyword>
<evidence type="ECO:0000313" key="10">
    <source>
        <dbReference type="Proteomes" id="UP000668403"/>
    </source>
</evidence>
<dbReference type="Proteomes" id="UP000668403">
    <property type="component" value="Unassembled WGS sequence"/>
</dbReference>
<feature type="transmembrane region" description="Helical" evidence="8">
    <location>
        <begin position="329"/>
        <end position="351"/>
    </location>
</feature>
<evidence type="ECO:0000256" key="7">
    <source>
        <dbReference type="ARBA" id="ARBA00023136"/>
    </source>
</evidence>
<keyword evidence="10" id="KW-1185">Reference proteome</keyword>
<dbReference type="InterPro" id="IPR037294">
    <property type="entry name" value="ABC_BtuC-like"/>
</dbReference>
<evidence type="ECO:0000256" key="3">
    <source>
        <dbReference type="ARBA" id="ARBA00022448"/>
    </source>
</evidence>
<dbReference type="GO" id="GO:0005886">
    <property type="term" value="C:plasma membrane"/>
    <property type="evidence" value="ECO:0007669"/>
    <property type="project" value="UniProtKB-SubCell"/>
</dbReference>
<keyword evidence="6 8" id="KW-1133">Transmembrane helix</keyword>
<evidence type="ECO:0000256" key="5">
    <source>
        <dbReference type="ARBA" id="ARBA00022692"/>
    </source>
</evidence>
<dbReference type="Gene3D" id="1.10.3470.10">
    <property type="entry name" value="ABC transporter involved in vitamin B12 uptake, BtuC"/>
    <property type="match status" value="1"/>
</dbReference>
<feature type="transmembrane region" description="Helical" evidence="8">
    <location>
        <begin position="36"/>
        <end position="56"/>
    </location>
</feature>
<evidence type="ECO:0000256" key="6">
    <source>
        <dbReference type="ARBA" id="ARBA00022989"/>
    </source>
</evidence>
<accession>A0A939TKF5</accession>
<dbReference type="EMBL" id="JAGFBF010000005">
    <property type="protein sequence ID" value="MBO2990206.1"/>
    <property type="molecule type" value="Genomic_DNA"/>
</dbReference>
<proteinExistence type="inferred from homology"/>
<name>A0A939TKF5_9MICO</name>
<evidence type="ECO:0000256" key="1">
    <source>
        <dbReference type="ARBA" id="ARBA00004651"/>
    </source>
</evidence>
<evidence type="ECO:0000256" key="2">
    <source>
        <dbReference type="ARBA" id="ARBA00007935"/>
    </source>
</evidence>
<keyword evidence="3" id="KW-0813">Transport</keyword>